<evidence type="ECO:0000259" key="5">
    <source>
        <dbReference type="Pfam" id="PF21789"/>
    </source>
</evidence>
<dbReference type="Pfam" id="PF21789">
    <property type="entry name" value="TNP-like_RNaseH_C"/>
    <property type="match status" value="1"/>
</dbReference>
<protein>
    <submittedName>
        <fullName evidence="6">Transposable element P transposase</fullName>
    </submittedName>
</protein>
<feature type="compositionally biased region" description="Basic and acidic residues" evidence="2">
    <location>
        <begin position="1225"/>
        <end position="1235"/>
    </location>
</feature>
<feature type="domain" description="Transposable element P transposase-like RNase H C-terminal" evidence="5">
    <location>
        <begin position="1176"/>
        <end position="1203"/>
    </location>
</feature>
<feature type="region of interest" description="Disordered" evidence="2">
    <location>
        <begin position="416"/>
        <end position="460"/>
    </location>
</feature>
<feature type="compositionally biased region" description="Polar residues" evidence="2">
    <location>
        <begin position="420"/>
        <end position="430"/>
    </location>
</feature>
<keyword evidence="1" id="KW-0175">Coiled coil</keyword>
<keyword evidence="7" id="KW-1185">Reference proteome</keyword>
<evidence type="ECO:0000256" key="1">
    <source>
        <dbReference type="SAM" id="Coils"/>
    </source>
</evidence>
<dbReference type="Pfam" id="PF21788">
    <property type="entry name" value="TNP-like_GBD"/>
    <property type="match status" value="1"/>
</dbReference>
<feature type="region of interest" description="Disordered" evidence="2">
    <location>
        <begin position="204"/>
        <end position="254"/>
    </location>
</feature>
<dbReference type="InterPro" id="IPR048367">
    <property type="entry name" value="TNP-like_RNaseH_C"/>
</dbReference>
<feature type="region of interest" description="Disordered" evidence="2">
    <location>
        <begin position="338"/>
        <end position="399"/>
    </location>
</feature>
<reference evidence="6" key="2">
    <citation type="journal article" date="2023" name="BMC Genomics">
        <title>Pest status, molecular evolution, and epigenetic factors derived from the genome assembly of Frankliniella fusca, a thysanopteran phytovirus vector.</title>
        <authorList>
            <person name="Catto M.A."/>
            <person name="Labadie P.E."/>
            <person name="Jacobson A.L."/>
            <person name="Kennedy G.G."/>
            <person name="Srinivasan R."/>
            <person name="Hunt B.G."/>
        </authorList>
    </citation>
    <scope>NUCLEOTIDE SEQUENCE</scope>
    <source>
        <strain evidence="6">PL_HMW_Pooled</strain>
    </source>
</reference>
<evidence type="ECO:0000259" key="4">
    <source>
        <dbReference type="Pfam" id="PF21788"/>
    </source>
</evidence>
<evidence type="ECO:0000259" key="3">
    <source>
        <dbReference type="Pfam" id="PF21787"/>
    </source>
</evidence>
<dbReference type="EMBL" id="JAHWGI010000109">
    <property type="protein sequence ID" value="KAK3909717.1"/>
    <property type="molecule type" value="Genomic_DNA"/>
</dbReference>
<feature type="region of interest" description="Disordered" evidence="2">
    <location>
        <begin position="1216"/>
        <end position="1250"/>
    </location>
</feature>
<feature type="compositionally biased region" description="Basic and acidic residues" evidence="2">
    <location>
        <begin position="431"/>
        <end position="459"/>
    </location>
</feature>
<feature type="region of interest" description="Disordered" evidence="2">
    <location>
        <begin position="38"/>
        <end position="65"/>
    </location>
</feature>
<name>A0AAE1GUY8_9NEOP</name>
<dbReference type="InterPro" id="IPR048365">
    <property type="entry name" value="TNP-like_RNaseH_N"/>
</dbReference>
<dbReference type="AlphaFoldDB" id="A0AAE1GUY8"/>
<evidence type="ECO:0000313" key="6">
    <source>
        <dbReference type="EMBL" id="KAK3909717.1"/>
    </source>
</evidence>
<evidence type="ECO:0000313" key="7">
    <source>
        <dbReference type="Proteomes" id="UP001219518"/>
    </source>
</evidence>
<organism evidence="6 7">
    <name type="scientific">Frankliniella fusca</name>
    <dbReference type="NCBI Taxonomy" id="407009"/>
    <lineage>
        <taxon>Eukaryota</taxon>
        <taxon>Metazoa</taxon>
        <taxon>Ecdysozoa</taxon>
        <taxon>Arthropoda</taxon>
        <taxon>Hexapoda</taxon>
        <taxon>Insecta</taxon>
        <taxon>Pterygota</taxon>
        <taxon>Neoptera</taxon>
        <taxon>Paraneoptera</taxon>
        <taxon>Thysanoptera</taxon>
        <taxon>Terebrantia</taxon>
        <taxon>Thripoidea</taxon>
        <taxon>Thripidae</taxon>
        <taxon>Frankliniella</taxon>
    </lineage>
</organism>
<feature type="region of interest" description="Disordered" evidence="2">
    <location>
        <begin position="1"/>
        <end position="23"/>
    </location>
</feature>
<proteinExistence type="predicted"/>
<gene>
    <name evidence="6" type="ORF">KUF71_019726</name>
</gene>
<dbReference type="Proteomes" id="UP001219518">
    <property type="component" value="Unassembled WGS sequence"/>
</dbReference>
<accession>A0AAE1GUY8</accession>
<feature type="domain" description="Transposable element P transposase-like GTP-binding insertion" evidence="4">
    <location>
        <begin position="970"/>
        <end position="1090"/>
    </location>
</feature>
<feature type="domain" description="Transposable element P transposase-like RNase H" evidence="3">
    <location>
        <begin position="792"/>
        <end position="936"/>
    </location>
</feature>
<feature type="compositionally biased region" description="Basic and acidic residues" evidence="2">
    <location>
        <begin position="379"/>
        <end position="389"/>
    </location>
</feature>
<feature type="compositionally biased region" description="Polar residues" evidence="2">
    <location>
        <begin position="213"/>
        <end position="244"/>
    </location>
</feature>
<dbReference type="InterPro" id="IPR048366">
    <property type="entry name" value="TNP-like_GBD"/>
</dbReference>
<dbReference type="Pfam" id="PF21787">
    <property type="entry name" value="TNP-like_RNaseH_N"/>
    <property type="match status" value="1"/>
</dbReference>
<sequence>MLYSGTPRPRSPKSSSSSSFARTQIAEGYETAVSLALEESGHERRQRNRWAGSGPGHRQRHRDRVRDALSQAGYSPGPGVAERGLLVLCSAQGLRGRGLPGKVRDALSQGVSSPIAGAAERGLLAFCSAQRHRDRGLPGKVRDALSQGVSSPIAGAAERGLLAFCSAQRHRDRVTMASGNEDVDFEDLSFSEEDILEIVGNYSIEGDSEGDSSRNVGSSECSRDSCSLTSGDMGSVSSESTRAVSLTKKKRTRAKRGGFKKGFLKKRKGLRRTEIHKNLDPDISQDQQAYDEVTKATIIEPSDCDLTRTEIHKSLDPDNSQDQQAYDEVTKEVFIEPSDYDGDTCHSTADTVPTIQSDNEDIDKQKDLIVDNSAAEGGEELKETCEKEPSSPLRRRKKGIGIARKKKYSWRSVKHDTLEEISNSPQGKNSGQRDDTSEGHPTDETIGKPQEKPDGRGTEQRGVGVCELDLTQHNMPSAAVSSVEGVLWIASCLKLTLDSYWTVSTLQNGLSISKIANNVNPCVERSITLIKDEVNIFVLRKRIERDHAFWKFKATPDWDNLGAVVDYLTLLACRLMRFKICSAVREHQDAWEAFAERKNGHVEDYFDVSAIRSVKCKILTVGIETCGFCRHLYYSLVQHKRRRSKSDATDSNLKKTNNRYLLQSQLEKKLKLIAKEKRRTKEDVRRLKQRVQKLLQEKSVSVNEEFGKDFANILNDNTDKMTELEKIFWQQQAEALKKRGAASRTMRWHPAMIRLALHLRMLSPSGYDFLRGIITLPSERRLYDYSQFTDIKEGVQQDLLEHLQGAIAKECCSDSEKYFSLLLDEMSIRSDLVYSSRTGELIGYTNLSSMESSMRELQAEMEGKTYEKRLAKKVLVFMLNGAVNNIQFVPAVFSTDDLSAAQLYMRTWDVIYAVEEAGAKVLTVIFDGASVNRKFITMNFNAGDKAFIHKTKNTASGESRDLYFMLDPPHLIKTFRNCLANSYSHRQSRRLWKDGQHLSWKAIEALYEITKNDKFKTTKLTKAHIYLTSFSCMKVSLSSQVLSRSVAEALVENKDVSPLKEVYSEELVKLIRLLNKTFDCLNGSTDSKKKETNKDLEAYVSAADPRFEFLELTFLGFLSDWEKSISRRAGKFSKQERSRMIISHQTLEGFKITIASFVQVVRFLLSRGSQHVSARKFNQDPLEQYFSTQRRARGSDDNPTLKQVLHTRLSLQAQGQGIYSSGRKGNTEVLKRPQDNIDDSPLPVRKKKKL</sequence>
<feature type="coiled-coil region" evidence="1">
    <location>
        <begin position="663"/>
        <end position="704"/>
    </location>
</feature>
<comment type="caution">
    <text evidence="6">The sequence shown here is derived from an EMBL/GenBank/DDBJ whole genome shotgun (WGS) entry which is preliminary data.</text>
</comment>
<evidence type="ECO:0000256" key="2">
    <source>
        <dbReference type="SAM" id="MobiDB-lite"/>
    </source>
</evidence>
<reference evidence="6" key="1">
    <citation type="submission" date="2021-07" db="EMBL/GenBank/DDBJ databases">
        <authorList>
            <person name="Catto M.A."/>
            <person name="Jacobson A."/>
            <person name="Kennedy G."/>
            <person name="Labadie P."/>
            <person name="Hunt B.G."/>
            <person name="Srinivasan R."/>
        </authorList>
    </citation>
    <scope>NUCLEOTIDE SEQUENCE</scope>
    <source>
        <strain evidence="6">PL_HMW_Pooled</strain>
        <tissue evidence="6">Head</tissue>
    </source>
</reference>
<feature type="compositionally biased region" description="Polar residues" evidence="2">
    <location>
        <begin position="345"/>
        <end position="357"/>
    </location>
</feature>